<dbReference type="Proteomes" id="UP000596661">
    <property type="component" value="Chromosome 4"/>
</dbReference>
<dbReference type="PANTHER" id="PTHR33710">
    <property type="entry name" value="BNAC02G09200D PROTEIN"/>
    <property type="match status" value="1"/>
</dbReference>
<reference evidence="1" key="1">
    <citation type="submission" date="2018-11" db="EMBL/GenBank/DDBJ databases">
        <authorList>
            <person name="Grassa J C."/>
        </authorList>
    </citation>
    <scope>NUCLEOTIDE SEQUENCE [LARGE SCALE GENOMIC DNA]</scope>
</reference>
<dbReference type="SUPFAM" id="SSF56219">
    <property type="entry name" value="DNase I-like"/>
    <property type="match status" value="1"/>
</dbReference>
<proteinExistence type="predicted"/>
<dbReference type="InterPro" id="IPR036691">
    <property type="entry name" value="Endo/exonu/phosph_ase_sf"/>
</dbReference>
<dbReference type="OMA" id="TWISEAR"/>
<accession>A0A803PDT5</accession>
<name>A0A803PDT5_CANSA</name>
<organism evidence="1 2">
    <name type="scientific">Cannabis sativa</name>
    <name type="common">Hemp</name>
    <name type="synonym">Marijuana</name>
    <dbReference type="NCBI Taxonomy" id="3483"/>
    <lineage>
        <taxon>Eukaryota</taxon>
        <taxon>Viridiplantae</taxon>
        <taxon>Streptophyta</taxon>
        <taxon>Embryophyta</taxon>
        <taxon>Tracheophyta</taxon>
        <taxon>Spermatophyta</taxon>
        <taxon>Magnoliopsida</taxon>
        <taxon>eudicotyledons</taxon>
        <taxon>Gunneridae</taxon>
        <taxon>Pentapetalae</taxon>
        <taxon>rosids</taxon>
        <taxon>fabids</taxon>
        <taxon>Rosales</taxon>
        <taxon>Cannabaceae</taxon>
        <taxon>Cannabis</taxon>
    </lineage>
</organism>
<sequence>MSDFNDYLTLNDKIGGDISRCPSAQFQNFLDAFALHPINALGNPYTWTNKQKQQIHTQERLDWGISNDDWDPSFPSARLLHGDFYGSDHRPLIHPLSQGHPSNPNSRFIFDNTWISEARFEDCLRQAWAPNNATNGQDSRVKISVKLQNVFIHLKQWKKSLGSSLSHQNQDIQSQLKNVNAISQPSNSQLALGRTLENDSLLFSAASSIAATTIKDILHDYSLASGQMVNYSLKKFVCDGSTISIFNDAWIPGYGKLNYLKHLSDGSMVVADLITPTKEWNIPKIHNIFPDDISQAIITILLTPFPTSDTHYWSLTPHGTYTVNSGYHKAHNLICQLESTPSDTMATHKWWKMMWTQPLPPQN</sequence>
<dbReference type="AlphaFoldDB" id="A0A803PDT5"/>
<dbReference type="PANTHER" id="PTHR33710:SF71">
    <property type="entry name" value="ENDONUCLEASE_EXONUCLEASE_PHOSPHATASE DOMAIN-CONTAINING PROTEIN"/>
    <property type="match status" value="1"/>
</dbReference>
<reference evidence="1" key="2">
    <citation type="submission" date="2021-03" db="UniProtKB">
        <authorList>
            <consortium name="EnsemblPlants"/>
        </authorList>
    </citation>
    <scope>IDENTIFICATION</scope>
</reference>
<dbReference type="EnsemblPlants" id="evm.model.04.1611">
    <property type="protein sequence ID" value="cds.evm.model.04.1611"/>
    <property type="gene ID" value="evm.TU.04.1611"/>
</dbReference>
<dbReference type="Gramene" id="evm.model.04.1611">
    <property type="protein sequence ID" value="cds.evm.model.04.1611"/>
    <property type="gene ID" value="evm.TU.04.1611"/>
</dbReference>
<evidence type="ECO:0000313" key="1">
    <source>
        <dbReference type="EnsemblPlants" id="cds.evm.model.04.1611"/>
    </source>
</evidence>
<keyword evidence="2" id="KW-1185">Reference proteome</keyword>
<evidence type="ECO:0000313" key="2">
    <source>
        <dbReference type="Proteomes" id="UP000596661"/>
    </source>
</evidence>
<dbReference type="EMBL" id="UZAU01000395">
    <property type="status" value="NOT_ANNOTATED_CDS"/>
    <property type="molecule type" value="Genomic_DNA"/>
</dbReference>
<protein>
    <submittedName>
        <fullName evidence="1">Uncharacterized protein</fullName>
    </submittedName>
</protein>